<dbReference type="Pfam" id="PF02075">
    <property type="entry name" value="RuvC"/>
    <property type="match status" value="1"/>
</dbReference>
<dbReference type="NCBIfam" id="NF000711">
    <property type="entry name" value="PRK00039.2-1"/>
    <property type="match status" value="1"/>
</dbReference>
<feature type="binding site" evidence="13">
    <location>
        <position position="6"/>
    </location>
    <ligand>
        <name>Mg(2+)</name>
        <dbReference type="ChEBI" id="CHEBI:18420"/>
        <label>1</label>
    </ligand>
</feature>
<dbReference type="AlphaFoldDB" id="A0A2M8GKT8"/>
<dbReference type="GO" id="GO:0003677">
    <property type="term" value="F:DNA binding"/>
    <property type="evidence" value="ECO:0007669"/>
    <property type="project" value="UniProtKB-KW"/>
</dbReference>
<gene>
    <name evidence="13" type="primary">ruvC</name>
    <name evidence="15" type="ORF">CO009_00145</name>
</gene>
<comment type="similarity">
    <text evidence="1 13">Belongs to the RuvC family.</text>
</comment>
<comment type="cofactor">
    <cofactor evidence="13">
        <name>Mg(2+)</name>
        <dbReference type="ChEBI" id="CHEBI:18420"/>
    </cofactor>
    <text evidence="13">Binds 2 Mg(2+) ion per subunit.</text>
</comment>
<evidence type="ECO:0000256" key="8">
    <source>
        <dbReference type="ARBA" id="ARBA00022842"/>
    </source>
</evidence>
<evidence type="ECO:0000256" key="14">
    <source>
        <dbReference type="NCBIfam" id="TIGR00228"/>
    </source>
</evidence>
<dbReference type="InterPro" id="IPR036397">
    <property type="entry name" value="RNaseH_sf"/>
</dbReference>
<keyword evidence="7 13" id="KW-0378">Hydrolase</keyword>
<dbReference type="GO" id="GO:0006281">
    <property type="term" value="P:DNA repair"/>
    <property type="evidence" value="ECO:0007669"/>
    <property type="project" value="UniProtKB-UniRule"/>
</dbReference>
<dbReference type="PRINTS" id="PR00696">
    <property type="entry name" value="RSOLVASERUVC"/>
</dbReference>
<evidence type="ECO:0000256" key="6">
    <source>
        <dbReference type="ARBA" id="ARBA00022763"/>
    </source>
</evidence>
<keyword evidence="2 13" id="KW-0963">Cytoplasm</keyword>
<dbReference type="InterPro" id="IPR012337">
    <property type="entry name" value="RNaseH-like_sf"/>
</dbReference>
<comment type="caution">
    <text evidence="15">The sequence shown here is derived from an EMBL/GenBank/DDBJ whole genome shotgun (WGS) entry which is preliminary data.</text>
</comment>
<evidence type="ECO:0000256" key="11">
    <source>
        <dbReference type="ARBA" id="ARBA00023204"/>
    </source>
</evidence>
<evidence type="ECO:0000313" key="16">
    <source>
        <dbReference type="Proteomes" id="UP000228960"/>
    </source>
</evidence>
<comment type="function">
    <text evidence="13">The RuvA-RuvB-RuvC complex processes Holliday junction (HJ) DNA during genetic recombination and DNA repair. Endonuclease that resolves HJ intermediates. Cleaves cruciform DNA by making single-stranded nicks across the HJ at symmetrical positions within the homologous arms, yielding a 5'-phosphate and a 3'-hydroxyl group; requires a central core of homology in the junction. The consensus cleavage sequence is 5'-(A/T)TT(C/G)-3'. Cleavage occurs on the 3'-side of the TT dinucleotide at the point of strand exchange. HJ branch migration catalyzed by RuvA-RuvB allows RuvC to scan DNA until it finds its consensus sequence, where it cleaves and resolves the cruciform DNA.</text>
</comment>
<name>A0A2M8GKT8_9BACT</name>
<evidence type="ECO:0000256" key="7">
    <source>
        <dbReference type="ARBA" id="ARBA00022801"/>
    </source>
</evidence>
<keyword evidence="6 13" id="KW-0227">DNA damage</keyword>
<keyword evidence="9 13" id="KW-0238">DNA-binding</keyword>
<feature type="active site" evidence="13">
    <location>
        <position position="141"/>
    </location>
</feature>
<dbReference type="GO" id="GO:0005737">
    <property type="term" value="C:cytoplasm"/>
    <property type="evidence" value="ECO:0007669"/>
    <property type="project" value="UniProtKB-SubCell"/>
</dbReference>
<evidence type="ECO:0000313" key="15">
    <source>
        <dbReference type="EMBL" id="PJC81165.1"/>
    </source>
</evidence>
<dbReference type="EC" id="3.1.21.10" evidence="13 14"/>
<keyword evidence="4 13" id="KW-0479">Metal-binding</keyword>
<dbReference type="InterPro" id="IPR002176">
    <property type="entry name" value="X-over_junc_endoDNase_RuvC"/>
</dbReference>
<keyword evidence="8 13" id="KW-0460">Magnesium</keyword>
<keyword evidence="10 13" id="KW-0233">DNA recombination</keyword>
<comment type="subunit">
    <text evidence="13">Homodimer which binds Holliday junction (HJ) DNA. The HJ becomes 2-fold symmetrical on binding to RuvC with unstacked arms; it has a different conformation from HJ DNA in complex with RuvA. In the full resolvosome a probable DNA-RuvA(4)-RuvB(12)-RuvC(2) complex forms which resolves the HJ.</text>
</comment>
<dbReference type="HAMAP" id="MF_00034">
    <property type="entry name" value="RuvC"/>
    <property type="match status" value="1"/>
</dbReference>
<sequence length="158" mass="17385">MILGIDPGLENTGWGVIDLRSQISDYKLVKCGVIETSKKDSSVDRLGRIYEELENIIKKFKVTEMAIETLFFAKNAKSALKVAEAIGVIKICGKRNNLEVAEYTPLQVKSALVGYGRAEKEQVEIMVRDSLNLTELISPSHASDAVAVALTHGFTMKI</sequence>
<feature type="active site" evidence="13">
    <location>
        <position position="6"/>
    </location>
</feature>
<protein>
    <recommendedName>
        <fullName evidence="13 14">Crossover junction endodeoxyribonuclease RuvC</fullName>
        <ecNumber evidence="13 14">3.1.21.10</ecNumber>
    </recommendedName>
    <alternativeName>
        <fullName evidence="13">Holliday junction nuclease RuvC</fullName>
    </alternativeName>
    <alternativeName>
        <fullName evidence="13">Holliday junction resolvase RuvC</fullName>
    </alternativeName>
</protein>
<dbReference type="GO" id="GO:0000287">
    <property type="term" value="F:magnesium ion binding"/>
    <property type="evidence" value="ECO:0007669"/>
    <property type="project" value="UniProtKB-UniRule"/>
</dbReference>
<feature type="binding site" evidence="13">
    <location>
        <position position="141"/>
    </location>
    <ligand>
        <name>Mg(2+)</name>
        <dbReference type="ChEBI" id="CHEBI:18420"/>
        <label>1</label>
    </ligand>
</feature>
<dbReference type="SUPFAM" id="SSF53098">
    <property type="entry name" value="Ribonuclease H-like"/>
    <property type="match status" value="1"/>
</dbReference>
<dbReference type="EMBL" id="PFQM01000003">
    <property type="protein sequence ID" value="PJC81165.1"/>
    <property type="molecule type" value="Genomic_DNA"/>
</dbReference>
<keyword evidence="5 13" id="KW-0255">Endonuclease</keyword>
<evidence type="ECO:0000256" key="2">
    <source>
        <dbReference type="ARBA" id="ARBA00022490"/>
    </source>
</evidence>
<dbReference type="GO" id="GO:0048476">
    <property type="term" value="C:Holliday junction resolvase complex"/>
    <property type="evidence" value="ECO:0007669"/>
    <property type="project" value="UniProtKB-UniRule"/>
</dbReference>
<evidence type="ECO:0000256" key="1">
    <source>
        <dbReference type="ARBA" id="ARBA00009518"/>
    </source>
</evidence>
<evidence type="ECO:0000256" key="10">
    <source>
        <dbReference type="ARBA" id="ARBA00023172"/>
    </source>
</evidence>
<evidence type="ECO:0000256" key="12">
    <source>
        <dbReference type="ARBA" id="ARBA00029354"/>
    </source>
</evidence>
<keyword evidence="3 13" id="KW-0540">Nuclease</keyword>
<dbReference type="GO" id="GO:0006310">
    <property type="term" value="P:DNA recombination"/>
    <property type="evidence" value="ECO:0007669"/>
    <property type="project" value="UniProtKB-UniRule"/>
</dbReference>
<dbReference type="NCBIfam" id="TIGR00228">
    <property type="entry name" value="ruvC"/>
    <property type="match status" value="1"/>
</dbReference>
<comment type="subcellular location">
    <subcellularLocation>
        <location evidence="13">Cytoplasm</location>
    </subcellularLocation>
</comment>
<evidence type="ECO:0000256" key="4">
    <source>
        <dbReference type="ARBA" id="ARBA00022723"/>
    </source>
</evidence>
<dbReference type="PANTHER" id="PTHR30194:SF3">
    <property type="entry name" value="CROSSOVER JUNCTION ENDODEOXYRIBONUCLEASE RUVC"/>
    <property type="match status" value="1"/>
</dbReference>
<evidence type="ECO:0000256" key="3">
    <source>
        <dbReference type="ARBA" id="ARBA00022722"/>
    </source>
</evidence>
<evidence type="ECO:0000256" key="5">
    <source>
        <dbReference type="ARBA" id="ARBA00022759"/>
    </source>
</evidence>
<dbReference type="Proteomes" id="UP000228960">
    <property type="component" value="Unassembled WGS sequence"/>
</dbReference>
<feature type="binding site" evidence="13">
    <location>
        <position position="68"/>
    </location>
    <ligand>
        <name>Mg(2+)</name>
        <dbReference type="ChEBI" id="CHEBI:18420"/>
        <label>2</label>
    </ligand>
</feature>
<dbReference type="CDD" id="cd16962">
    <property type="entry name" value="RuvC"/>
    <property type="match status" value="1"/>
</dbReference>
<dbReference type="GO" id="GO:0008821">
    <property type="term" value="F:crossover junction DNA endonuclease activity"/>
    <property type="evidence" value="ECO:0007669"/>
    <property type="project" value="UniProtKB-UniRule"/>
</dbReference>
<comment type="catalytic activity">
    <reaction evidence="12 13">
        <text>Endonucleolytic cleavage at a junction such as a reciprocal single-stranded crossover between two homologous DNA duplexes (Holliday junction).</text>
        <dbReference type="EC" id="3.1.21.10"/>
    </reaction>
</comment>
<proteinExistence type="inferred from homology"/>
<evidence type="ECO:0000256" key="9">
    <source>
        <dbReference type="ARBA" id="ARBA00023125"/>
    </source>
</evidence>
<dbReference type="PANTHER" id="PTHR30194">
    <property type="entry name" value="CROSSOVER JUNCTION ENDODEOXYRIBONUCLEASE RUVC"/>
    <property type="match status" value="1"/>
</dbReference>
<keyword evidence="11 13" id="KW-0234">DNA repair</keyword>
<accession>A0A2M8GKT8</accession>
<evidence type="ECO:0000256" key="13">
    <source>
        <dbReference type="HAMAP-Rule" id="MF_00034"/>
    </source>
</evidence>
<feature type="active site" evidence="13">
    <location>
        <position position="68"/>
    </location>
</feature>
<dbReference type="FunFam" id="3.30.420.10:FF:000002">
    <property type="entry name" value="Crossover junction endodeoxyribonuclease RuvC"/>
    <property type="match status" value="1"/>
</dbReference>
<dbReference type="Gene3D" id="3.30.420.10">
    <property type="entry name" value="Ribonuclease H-like superfamily/Ribonuclease H"/>
    <property type="match status" value="1"/>
</dbReference>
<organism evidence="15 16">
    <name type="scientific">Candidatus Shapirobacteria bacterium CG_4_8_14_3_um_filter_35_11</name>
    <dbReference type="NCBI Taxonomy" id="1974874"/>
    <lineage>
        <taxon>Bacteria</taxon>
        <taxon>Candidatus Shapironibacteriota</taxon>
    </lineage>
</organism>
<reference evidence="16" key="1">
    <citation type="submission" date="2017-09" db="EMBL/GenBank/DDBJ databases">
        <title>Depth-based differentiation of microbial function through sediment-hosted aquifers and enrichment of novel symbionts in the deep terrestrial subsurface.</title>
        <authorList>
            <person name="Probst A.J."/>
            <person name="Ladd B."/>
            <person name="Jarett J.K."/>
            <person name="Geller-Mcgrath D.E."/>
            <person name="Sieber C.M.K."/>
            <person name="Emerson J.B."/>
            <person name="Anantharaman K."/>
            <person name="Thomas B.C."/>
            <person name="Malmstrom R."/>
            <person name="Stieglmeier M."/>
            <person name="Klingl A."/>
            <person name="Woyke T."/>
            <person name="Ryan C.M."/>
            <person name="Banfield J.F."/>
        </authorList>
    </citation>
    <scope>NUCLEOTIDE SEQUENCE [LARGE SCALE GENOMIC DNA]</scope>
</reference>